<proteinExistence type="predicted"/>
<accession>A0A6V8KQ19</accession>
<reference evidence="1 2" key="1">
    <citation type="submission" date="2020-03" db="EMBL/GenBank/DDBJ databases">
        <title>Whole genome shotgun sequence of Phytohabitans houttuyneae NBRC 108639.</title>
        <authorList>
            <person name="Komaki H."/>
            <person name="Tamura T."/>
        </authorList>
    </citation>
    <scope>NUCLEOTIDE SEQUENCE [LARGE SCALE GENOMIC DNA]</scope>
    <source>
        <strain evidence="1 2">NBRC 108639</strain>
    </source>
</reference>
<gene>
    <name evidence="1" type="ORF">Phou_088780</name>
</gene>
<comment type="caution">
    <text evidence="1">The sequence shown here is derived from an EMBL/GenBank/DDBJ whole genome shotgun (WGS) entry which is preliminary data.</text>
</comment>
<dbReference type="EMBL" id="BLPF01000004">
    <property type="protein sequence ID" value="GFJ84698.1"/>
    <property type="molecule type" value="Genomic_DNA"/>
</dbReference>
<evidence type="ECO:0000313" key="1">
    <source>
        <dbReference type="EMBL" id="GFJ84698.1"/>
    </source>
</evidence>
<sequence length="67" mass="6655">MATGRPSAEVLAGCPPTWLRFPGEAGAGVHVGLEGGAGYIALVWTIAAGCAAPTSPPQTPWMHLAAG</sequence>
<protein>
    <submittedName>
        <fullName evidence="1">Uncharacterized protein</fullName>
    </submittedName>
</protein>
<dbReference type="Proteomes" id="UP000482800">
    <property type="component" value="Unassembled WGS sequence"/>
</dbReference>
<organism evidence="1 2">
    <name type="scientific">Phytohabitans houttuyneae</name>
    <dbReference type="NCBI Taxonomy" id="1076126"/>
    <lineage>
        <taxon>Bacteria</taxon>
        <taxon>Bacillati</taxon>
        <taxon>Actinomycetota</taxon>
        <taxon>Actinomycetes</taxon>
        <taxon>Micromonosporales</taxon>
        <taxon>Micromonosporaceae</taxon>
    </lineage>
</organism>
<reference evidence="1 2" key="2">
    <citation type="submission" date="2020-03" db="EMBL/GenBank/DDBJ databases">
        <authorList>
            <person name="Ichikawa N."/>
            <person name="Kimura A."/>
            <person name="Kitahashi Y."/>
            <person name="Uohara A."/>
        </authorList>
    </citation>
    <scope>NUCLEOTIDE SEQUENCE [LARGE SCALE GENOMIC DNA]</scope>
    <source>
        <strain evidence="1 2">NBRC 108639</strain>
    </source>
</reference>
<evidence type="ECO:0000313" key="2">
    <source>
        <dbReference type="Proteomes" id="UP000482800"/>
    </source>
</evidence>
<keyword evidence="2" id="KW-1185">Reference proteome</keyword>
<name>A0A6V8KQ19_9ACTN</name>
<dbReference type="AlphaFoldDB" id="A0A6V8KQ19"/>